<dbReference type="EMBL" id="CAJVPW010001722">
    <property type="protein sequence ID" value="CAG8490561.1"/>
    <property type="molecule type" value="Genomic_DNA"/>
</dbReference>
<organism evidence="1 2">
    <name type="scientific">Cetraspora pellucida</name>
    <dbReference type="NCBI Taxonomy" id="1433469"/>
    <lineage>
        <taxon>Eukaryota</taxon>
        <taxon>Fungi</taxon>
        <taxon>Fungi incertae sedis</taxon>
        <taxon>Mucoromycota</taxon>
        <taxon>Glomeromycotina</taxon>
        <taxon>Glomeromycetes</taxon>
        <taxon>Diversisporales</taxon>
        <taxon>Gigasporaceae</taxon>
        <taxon>Cetraspora</taxon>
    </lineage>
</organism>
<proteinExistence type="predicted"/>
<gene>
    <name evidence="1" type="ORF">SPELUC_LOCUS2538</name>
</gene>
<evidence type="ECO:0000313" key="2">
    <source>
        <dbReference type="Proteomes" id="UP000789366"/>
    </source>
</evidence>
<evidence type="ECO:0000313" key="1">
    <source>
        <dbReference type="EMBL" id="CAG8490561.1"/>
    </source>
</evidence>
<comment type="caution">
    <text evidence="1">The sequence shown here is derived from an EMBL/GenBank/DDBJ whole genome shotgun (WGS) entry which is preliminary data.</text>
</comment>
<reference evidence="1" key="1">
    <citation type="submission" date="2021-06" db="EMBL/GenBank/DDBJ databases">
        <authorList>
            <person name="Kallberg Y."/>
            <person name="Tangrot J."/>
            <person name="Rosling A."/>
        </authorList>
    </citation>
    <scope>NUCLEOTIDE SEQUENCE</scope>
    <source>
        <strain evidence="1">28 12/20/2015</strain>
    </source>
</reference>
<name>A0ACA9KU77_9GLOM</name>
<accession>A0ACA9KU77</accession>
<protein>
    <submittedName>
        <fullName evidence="1">10199_t:CDS:1</fullName>
    </submittedName>
</protein>
<sequence>MLEETEAEVQQVQQVEDEVNDNDTSQLSSGSSSHNIEPGSNEIKFITKVVKPLTESFKPQDNITFASNIIKIEHFALISSWINQTKSYKSKVWKIFTPPKNYNITNFQHHFQLLVRGSRDGFTVSTFHRRCDDKGPTITILKVKDTGEILGGYNPFSWESPIESKYYYTTKSFIFSTDYEHPENSILSKAKHHESIKSGMHHGPYFRGDLCFSENFMTGESYHWYYERPIRTEKKFSIDEYEVFQVIKRKEH</sequence>
<keyword evidence="2" id="KW-1185">Reference proteome</keyword>
<dbReference type="Proteomes" id="UP000789366">
    <property type="component" value="Unassembled WGS sequence"/>
</dbReference>